<evidence type="ECO:0000313" key="2">
    <source>
        <dbReference type="Proteomes" id="UP000076502"/>
    </source>
</evidence>
<evidence type="ECO:0000313" key="1">
    <source>
        <dbReference type="EMBL" id="KZC06604.1"/>
    </source>
</evidence>
<reference evidence="1 2" key="1">
    <citation type="submission" date="2015-07" db="EMBL/GenBank/DDBJ databases">
        <title>The genome of Dufourea novaeangliae.</title>
        <authorList>
            <person name="Pan H."/>
            <person name="Kapheim K."/>
        </authorList>
    </citation>
    <scope>NUCLEOTIDE SEQUENCE [LARGE SCALE GENOMIC DNA]</scope>
    <source>
        <strain evidence="1">0120121106</strain>
        <tissue evidence="1">Whole body</tissue>
    </source>
</reference>
<gene>
    <name evidence="1" type="ORF">WN55_10515</name>
</gene>
<dbReference type="Proteomes" id="UP000076502">
    <property type="component" value="Unassembled WGS sequence"/>
</dbReference>
<name>A0A154P5J0_DUFNO</name>
<organism evidence="1 2">
    <name type="scientific">Dufourea novaeangliae</name>
    <name type="common">Sweat bee</name>
    <dbReference type="NCBI Taxonomy" id="178035"/>
    <lineage>
        <taxon>Eukaryota</taxon>
        <taxon>Metazoa</taxon>
        <taxon>Ecdysozoa</taxon>
        <taxon>Arthropoda</taxon>
        <taxon>Hexapoda</taxon>
        <taxon>Insecta</taxon>
        <taxon>Pterygota</taxon>
        <taxon>Neoptera</taxon>
        <taxon>Endopterygota</taxon>
        <taxon>Hymenoptera</taxon>
        <taxon>Apocrita</taxon>
        <taxon>Aculeata</taxon>
        <taxon>Apoidea</taxon>
        <taxon>Anthophila</taxon>
        <taxon>Halictidae</taxon>
        <taxon>Rophitinae</taxon>
        <taxon>Dufourea</taxon>
    </lineage>
</organism>
<dbReference type="AlphaFoldDB" id="A0A154P5J0"/>
<protein>
    <submittedName>
        <fullName evidence="1">Uncharacterized protein</fullName>
    </submittedName>
</protein>
<accession>A0A154P5J0</accession>
<proteinExistence type="predicted"/>
<sequence length="52" mass="5952">MWILSLSIARSWCFVSVHITPRNPCGAINNISRQYISSIKISYRLNLSKEPS</sequence>
<keyword evidence="2" id="KW-1185">Reference proteome</keyword>
<dbReference type="EMBL" id="KQ434809">
    <property type="protein sequence ID" value="KZC06604.1"/>
    <property type="molecule type" value="Genomic_DNA"/>
</dbReference>